<protein>
    <recommendedName>
        <fullName evidence="1">TLDc domain-containing protein</fullName>
    </recommendedName>
</protein>
<gene>
    <name evidence="2" type="ORF">RFI_34996</name>
</gene>
<reference evidence="2 3" key="1">
    <citation type="journal article" date="2013" name="Curr. Biol.">
        <title>The Genome of the Foraminiferan Reticulomyxa filosa.</title>
        <authorList>
            <person name="Glockner G."/>
            <person name="Hulsmann N."/>
            <person name="Schleicher M."/>
            <person name="Noegel A.A."/>
            <person name="Eichinger L."/>
            <person name="Gallinger C."/>
            <person name="Pawlowski J."/>
            <person name="Sierra R."/>
            <person name="Euteneuer U."/>
            <person name="Pillet L."/>
            <person name="Moustafa A."/>
            <person name="Platzer M."/>
            <person name="Groth M."/>
            <person name="Szafranski K."/>
            <person name="Schliwa M."/>
        </authorList>
    </citation>
    <scope>NUCLEOTIDE SEQUENCE [LARGE SCALE GENOMIC DNA]</scope>
</reference>
<dbReference type="InterPro" id="IPR006571">
    <property type="entry name" value="TLDc_dom"/>
</dbReference>
<dbReference type="Proteomes" id="UP000023152">
    <property type="component" value="Unassembled WGS sequence"/>
</dbReference>
<sequence>MVLIQWNIKNKQNISKYQLEILKCGNDNINYEWEKIKEFEIVPSTSEGSLVLCHEEIAWENTYKLRIHGFCKTKCTVTQYSPEFLLYVSQQLMESRIIKNGEVKVLLSLLPKNKTIRSLLYCASRDGFNTNAFHFNCNRKGKTVVIVKAKDRVFGGYTTVSWWNRRGGNTNTYDKDAFLFLLRNDNSIVPQKFHIKKGQEENAILGNCGPCFGK</sequence>
<dbReference type="OrthoDB" id="27341at2759"/>
<dbReference type="PROSITE" id="PS51886">
    <property type="entry name" value="TLDC"/>
    <property type="match status" value="1"/>
</dbReference>
<dbReference type="EMBL" id="ASPP01035784">
    <property type="protein sequence ID" value="ETO02435.1"/>
    <property type="molecule type" value="Genomic_DNA"/>
</dbReference>
<comment type="caution">
    <text evidence="2">The sequence shown here is derived from an EMBL/GenBank/DDBJ whole genome shotgun (WGS) entry which is preliminary data.</text>
</comment>
<keyword evidence="3" id="KW-1185">Reference proteome</keyword>
<proteinExistence type="predicted"/>
<evidence type="ECO:0000259" key="1">
    <source>
        <dbReference type="PROSITE" id="PS51886"/>
    </source>
</evidence>
<feature type="domain" description="TLDc" evidence="1">
    <location>
        <begin position="91"/>
        <end position="214"/>
    </location>
</feature>
<evidence type="ECO:0000313" key="2">
    <source>
        <dbReference type="EMBL" id="ETO02435.1"/>
    </source>
</evidence>
<dbReference type="AlphaFoldDB" id="X6LNZ6"/>
<dbReference type="Pfam" id="PF07534">
    <property type="entry name" value="TLD"/>
    <property type="match status" value="1"/>
</dbReference>
<name>X6LNZ6_RETFI</name>
<accession>X6LNZ6</accession>
<organism evidence="2 3">
    <name type="scientific">Reticulomyxa filosa</name>
    <dbReference type="NCBI Taxonomy" id="46433"/>
    <lineage>
        <taxon>Eukaryota</taxon>
        <taxon>Sar</taxon>
        <taxon>Rhizaria</taxon>
        <taxon>Retaria</taxon>
        <taxon>Foraminifera</taxon>
        <taxon>Monothalamids</taxon>
        <taxon>Reticulomyxidae</taxon>
        <taxon>Reticulomyxa</taxon>
    </lineage>
</organism>
<evidence type="ECO:0000313" key="3">
    <source>
        <dbReference type="Proteomes" id="UP000023152"/>
    </source>
</evidence>